<feature type="transmembrane region" description="Helical" evidence="1">
    <location>
        <begin position="39"/>
        <end position="60"/>
    </location>
</feature>
<dbReference type="PANTHER" id="PTHR34989:SF1">
    <property type="entry name" value="PROTEIN HDED"/>
    <property type="match status" value="1"/>
</dbReference>
<dbReference type="PANTHER" id="PTHR34989">
    <property type="entry name" value="PROTEIN HDED"/>
    <property type="match status" value="1"/>
</dbReference>
<dbReference type="EMBL" id="FWXS01000001">
    <property type="protein sequence ID" value="SMC36685.1"/>
    <property type="molecule type" value="Genomic_DNA"/>
</dbReference>
<reference evidence="2 3" key="1">
    <citation type="submission" date="2017-04" db="EMBL/GenBank/DDBJ databases">
        <authorList>
            <person name="Afonso C.L."/>
            <person name="Miller P.J."/>
            <person name="Scott M.A."/>
            <person name="Spackman E."/>
            <person name="Goraichik I."/>
            <person name="Dimitrov K.M."/>
            <person name="Suarez D.L."/>
            <person name="Swayne D.E."/>
        </authorList>
    </citation>
    <scope>NUCLEOTIDE SEQUENCE [LARGE SCALE GENOMIC DNA]</scope>
    <source>
        <strain evidence="2 3">CGMCC 1.12708</strain>
    </source>
</reference>
<proteinExistence type="predicted"/>
<dbReference type="AlphaFoldDB" id="A0A1W1YKG2"/>
<name>A0A1W1YKG2_9FLAO</name>
<dbReference type="GO" id="GO:0005886">
    <property type="term" value="C:plasma membrane"/>
    <property type="evidence" value="ECO:0007669"/>
    <property type="project" value="TreeGrafter"/>
</dbReference>
<organism evidence="2 3">
    <name type="scientific">Moheibacter sediminis</name>
    <dbReference type="NCBI Taxonomy" id="1434700"/>
    <lineage>
        <taxon>Bacteria</taxon>
        <taxon>Pseudomonadati</taxon>
        <taxon>Bacteroidota</taxon>
        <taxon>Flavobacteriia</taxon>
        <taxon>Flavobacteriales</taxon>
        <taxon>Weeksellaceae</taxon>
        <taxon>Moheibacter</taxon>
    </lineage>
</organism>
<feature type="transmembrane region" description="Helical" evidence="1">
    <location>
        <begin position="102"/>
        <end position="120"/>
    </location>
</feature>
<dbReference type="RefSeq" id="WP_002978206.1">
    <property type="nucleotide sequence ID" value="NZ_FWXS01000001.1"/>
</dbReference>
<feature type="transmembrane region" description="Helical" evidence="1">
    <location>
        <begin position="72"/>
        <end position="90"/>
    </location>
</feature>
<keyword evidence="1" id="KW-0812">Transmembrane</keyword>
<keyword evidence="1" id="KW-1133">Transmembrane helix</keyword>
<dbReference type="GeneID" id="93132090"/>
<dbReference type="STRING" id="1434700.SAMN06296427_101490"/>
<feature type="transmembrane region" description="Helical" evidence="1">
    <location>
        <begin position="132"/>
        <end position="153"/>
    </location>
</feature>
<evidence type="ECO:0000313" key="3">
    <source>
        <dbReference type="Proteomes" id="UP000192393"/>
    </source>
</evidence>
<dbReference type="Pfam" id="PF03729">
    <property type="entry name" value="DUF308"/>
    <property type="match status" value="2"/>
</dbReference>
<gene>
    <name evidence="2" type="ORF">SAMN06296427_101490</name>
</gene>
<dbReference type="Proteomes" id="UP000192393">
    <property type="component" value="Unassembled WGS sequence"/>
</dbReference>
<feature type="transmembrane region" description="Helical" evidence="1">
    <location>
        <begin position="15"/>
        <end position="33"/>
    </location>
</feature>
<accession>A0A1W1YKG2</accession>
<dbReference type="InterPro" id="IPR052712">
    <property type="entry name" value="Acid_resist_chaperone_HdeD"/>
</dbReference>
<dbReference type="InterPro" id="IPR005325">
    <property type="entry name" value="DUF308_memb"/>
</dbReference>
<dbReference type="OrthoDB" id="7059775at2"/>
<keyword evidence="1" id="KW-0472">Membrane</keyword>
<sequence>MAIFFKTIRNTIKHWYVPAIIGALFIVLGGYLFTVPESAYLSLVMLFSISFLASGIMEIFFSVQNKDELDGWGWYLASGIFTLLIGVILITKPVVAATTLPFFIGFSLLFRSFQGLGFAFELKNYGVLRWGNLAIVSVLGIILSFLLIVNPIFAGISLVVMTALSFIFAGIVSIVLAFQLKKLKTFPERINKELKEKIEHLKEEYYKNIQSEDK</sequence>
<feature type="transmembrane region" description="Helical" evidence="1">
    <location>
        <begin position="159"/>
        <end position="180"/>
    </location>
</feature>
<keyword evidence="3" id="KW-1185">Reference proteome</keyword>
<evidence type="ECO:0000313" key="2">
    <source>
        <dbReference type="EMBL" id="SMC36685.1"/>
    </source>
</evidence>
<protein>
    <submittedName>
        <fullName evidence="2">Uncharacterized membrane protein HdeD, DUF308 family</fullName>
    </submittedName>
</protein>
<evidence type="ECO:0000256" key="1">
    <source>
        <dbReference type="SAM" id="Phobius"/>
    </source>
</evidence>